<evidence type="ECO:0000256" key="1">
    <source>
        <dbReference type="SAM" id="Phobius"/>
    </source>
</evidence>
<dbReference type="Proteomes" id="UP000664144">
    <property type="component" value="Unassembled WGS sequence"/>
</dbReference>
<proteinExistence type="predicted"/>
<protein>
    <submittedName>
        <fullName evidence="2">Uncharacterized protein</fullName>
    </submittedName>
</protein>
<reference evidence="2" key="1">
    <citation type="submission" date="2021-03" db="EMBL/GenBank/DDBJ databases">
        <authorList>
            <person name="Kim M.K."/>
        </authorList>
    </citation>
    <scope>NUCLEOTIDE SEQUENCE</scope>
    <source>
        <strain evidence="2">BT186</strain>
    </source>
</reference>
<gene>
    <name evidence="2" type="ORF">J0X19_16965</name>
</gene>
<keyword evidence="3" id="KW-1185">Reference proteome</keyword>
<evidence type="ECO:0000313" key="2">
    <source>
        <dbReference type="EMBL" id="MBO0359654.1"/>
    </source>
</evidence>
<dbReference type="EMBL" id="JAFLQZ010000012">
    <property type="protein sequence ID" value="MBO0359654.1"/>
    <property type="molecule type" value="Genomic_DNA"/>
</dbReference>
<accession>A0A939EXH3</accession>
<keyword evidence="1" id="KW-0812">Transmembrane</keyword>
<sequence>MLVDIFFAILFLSLPSALITAYIAHMNDRSLWRWLAFGFLVPYVATFVAMIVTYFDQKKAGTLDE</sequence>
<keyword evidence="1" id="KW-0472">Membrane</keyword>
<evidence type="ECO:0000313" key="3">
    <source>
        <dbReference type="Proteomes" id="UP000664144"/>
    </source>
</evidence>
<comment type="caution">
    <text evidence="2">The sequence shown here is derived from an EMBL/GenBank/DDBJ whole genome shotgun (WGS) entry which is preliminary data.</text>
</comment>
<dbReference type="RefSeq" id="WP_206985612.1">
    <property type="nucleotide sequence ID" value="NZ_JAFLQZ010000012.1"/>
</dbReference>
<dbReference type="AlphaFoldDB" id="A0A939EXH3"/>
<feature type="transmembrane region" description="Helical" evidence="1">
    <location>
        <begin position="31"/>
        <end position="55"/>
    </location>
</feature>
<feature type="transmembrane region" description="Helical" evidence="1">
    <location>
        <begin position="6"/>
        <end position="24"/>
    </location>
</feature>
<keyword evidence="1" id="KW-1133">Transmembrane helix</keyword>
<organism evidence="2 3">
    <name type="scientific">Hymenobacter telluris</name>
    <dbReference type="NCBI Taxonomy" id="2816474"/>
    <lineage>
        <taxon>Bacteria</taxon>
        <taxon>Pseudomonadati</taxon>
        <taxon>Bacteroidota</taxon>
        <taxon>Cytophagia</taxon>
        <taxon>Cytophagales</taxon>
        <taxon>Hymenobacteraceae</taxon>
        <taxon>Hymenobacter</taxon>
    </lineage>
</organism>
<name>A0A939EXH3_9BACT</name>